<dbReference type="EMBL" id="QEAM01000126">
    <property type="protein sequence ID" value="TPX45845.1"/>
    <property type="molecule type" value="Genomic_DNA"/>
</dbReference>
<dbReference type="VEuPathDB" id="FungiDB:SeMB42_g06095"/>
<reference evidence="4 5" key="1">
    <citation type="journal article" date="2019" name="Sci. Rep.">
        <title>Comparative genomics of chytrid fungi reveal insights into the obligate biotrophic and pathogenic lifestyle of Synchytrium endobioticum.</title>
        <authorList>
            <person name="van de Vossenberg B.T.L.H."/>
            <person name="Warris S."/>
            <person name="Nguyen H.D.T."/>
            <person name="van Gent-Pelzer M.P.E."/>
            <person name="Joly D.L."/>
            <person name="van de Geest H.C."/>
            <person name="Bonants P.J.M."/>
            <person name="Smith D.S."/>
            <person name="Levesque C.A."/>
            <person name="van der Lee T.A.J."/>
        </authorList>
    </citation>
    <scope>NUCLEOTIDE SEQUENCE [LARGE SCALE GENOMIC DNA]</scope>
    <source>
        <strain evidence="3 5">LEV6574</strain>
        <strain evidence="2 4">MB42</strain>
    </source>
</reference>
<dbReference type="AlphaFoldDB" id="A0A507D3I5"/>
<gene>
    <name evidence="3" type="ORF">SeLEV6574_g03606</name>
    <name evidence="2" type="ORF">SeMB42_g06095</name>
</gene>
<dbReference type="EMBL" id="QEAN01000322">
    <property type="protein sequence ID" value="TPX40202.1"/>
    <property type="molecule type" value="Genomic_DNA"/>
</dbReference>
<evidence type="ECO:0000256" key="1">
    <source>
        <dbReference type="SAM" id="SignalP"/>
    </source>
</evidence>
<sequence>MKVLGILAFFLLYAHAIVILDNSTYTAPAAFNLSSSSSTPAPSPAILPIAPRKRSSTPHLLKRFLPEPLPDPSYDSNGRGTVRILVPREKYESPNAASQLRTQQAWGQASGLDIHWVPMASGSTYKDYLTVVLRLCNTSINGFTMTSATPTEYDPIDLIWIDGASGGILSDCMIDLWSWDASLGGGHDPLYLLGGIVPAMGNRTKKLVSLPAEADFGMIYYNMDILNRYGFDNPPNDITELETQMTTIIQAEHALENYGLSGITSEYTPTEGLTVNVVEWLGVSNTSLLSLSNNVTVATTAFAQILVRVASWVSSSLIDPRDLQSSSDAASVDRFVSGKAIFLRSWTTSVIKQLRATASFSWGFMPIIPLENGGGINPSVIGGWWLGVPKSAKNPAGALRVIKYMTSLGYQRMNVINAGPTGNWAIPSYPALMNDASVVNVIGPNVASYFLKANKTIRPSLVTGSLYTNFSSQVSATTSKILSGESWVVDALGGLDRSLRVLLDQSLLNSPNMSDIDSTISTPTTNRGHSPAWLKTQLAGLLLVISVVIVGAAMHRRKVAYQIQQNNSGFVELKASKLSNTYP</sequence>
<proteinExistence type="predicted"/>
<dbReference type="SUPFAM" id="SSF53850">
    <property type="entry name" value="Periplasmic binding protein-like II"/>
    <property type="match status" value="1"/>
</dbReference>
<dbReference type="InterPro" id="IPR050490">
    <property type="entry name" value="Bact_solute-bd_prot1"/>
</dbReference>
<dbReference type="Pfam" id="PF01547">
    <property type="entry name" value="SBP_bac_1"/>
    <property type="match status" value="1"/>
</dbReference>
<evidence type="ECO:0000313" key="3">
    <source>
        <dbReference type="EMBL" id="TPX45845.1"/>
    </source>
</evidence>
<evidence type="ECO:0000313" key="2">
    <source>
        <dbReference type="EMBL" id="TPX40202.1"/>
    </source>
</evidence>
<dbReference type="InterPro" id="IPR006059">
    <property type="entry name" value="SBP"/>
</dbReference>
<dbReference type="Gene3D" id="3.40.190.10">
    <property type="entry name" value="Periplasmic binding protein-like II"/>
    <property type="match status" value="2"/>
</dbReference>
<protein>
    <submittedName>
        <fullName evidence="3">Uncharacterized protein</fullName>
    </submittedName>
</protein>
<keyword evidence="4" id="KW-1185">Reference proteome</keyword>
<organism evidence="3 5">
    <name type="scientific">Synchytrium endobioticum</name>
    <dbReference type="NCBI Taxonomy" id="286115"/>
    <lineage>
        <taxon>Eukaryota</taxon>
        <taxon>Fungi</taxon>
        <taxon>Fungi incertae sedis</taxon>
        <taxon>Chytridiomycota</taxon>
        <taxon>Chytridiomycota incertae sedis</taxon>
        <taxon>Chytridiomycetes</taxon>
        <taxon>Synchytriales</taxon>
        <taxon>Synchytriaceae</taxon>
        <taxon>Synchytrium</taxon>
    </lineage>
</organism>
<feature type="signal peptide" evidence="1">
    <location>
        <begin position="1"/>
        <end position="16"/>
    </location>
</feature>
<dbReference type="PANTHER" id="PTHR43649">
    <property type="entry name" value="ARABINOSE-BINDING PROTEIN-RELATED"/>
    <property type="match status" value="1"/>
</dbReference>
<dbReference type="PANTHER" id="PTHR43649:SF12">
    <property type="entry name" value="DIACETYLCHITOBIOSE BINDING PROTEIN DASA"/>
    <property type="match status" value="1"/>
</dbReference>
<comment type="caution">
    <text evidence="3">The sequence shown here is derived from an EMBL/GenBank/DDBJ whole genome shotgun (WGS) entry which is preliminary data.</text>
</comment>
<dbReference type="STRING" id="286115.A0A507D3I5"/>
<dbReference type="OrthoDB" id="2118873at2759"/>
<name>A0A507D3I5_9FUNG</name>
<feature type="chain" id="PRO_5036131013" evidence="1">
    <location>
        <begin position="17"/>
        <end position="583"/>
    </location>
</feature>
<evidence type="ECO:0000313" key="5">
    <source>
        <dbReference type="Proteomes" id="UP000320475"/>
    </source>
</evidence>
<keyword evidence="1" id="KW-0732">Signal</keyword>
<dbReference type="Proteomes" id="UP000317494">
    <property type="component" value="Unassembled WGS sequence"/>
</dbReference>
<accession>A0A507D3I5</accession>
<evidence type="ECO:0000313" key="4">
    <source>
        <dbReference type="Proteomes" id="UP000317494"/>
    </source>
</evidence>
<dbReference type="Proteomes" id="UP000320475">
    <property type="component" value="Unassembled WGS sequence"/>
</dbReference>